<accession>D7KG31</accession>
<dbReference type="AlphaFoldDB" id="D7KG31"/>
<organism evidence="2">
    <name type="scientific">Arabidopsis lyrata subsp. lyrata</name>
    <name type="common">Lyre-leaved rock-cress</name>
    <dbReference type="NCBI Taxonomy" id="81972"/>
    <lineage>
        <taxon>Eukaryota</taxon>
        <taxon>Viridiplantae</taxon>
        <taxon>Streptophyta</taxon>
        <taxon>Embryophyta</taxon>
        <taxon>Tracheophyta</taxon>
        <taxon>Spermatophyta</taxon>
        <taxon>Magnoliopsida</taxon>
        <taxon>eudicotyledons</taxon>
        <taxon>Gunneridae</taxon>
        <taxon>Pentapetalae</taxon>
        <taxon>rosids</taxon>
        <taxon>malvids</taxon>
        <taxon>Brassicales</taxon>
        <taxon>Brassicaceae</taxon>
        <taxon>Camelineae</taxon>
        <taxon>Arabidopsis</taxon>
    </lineage>
</organism>
<dbReference type="HOGENOM" id="CLU_2797383_0_0_1"/>
<proteinExistence type="predicted"/>
<evidence type="ECO:0000313" key="1">
    <source>
        <dbReference type="EMBL" id="EFH68599.1"/>
    </source>
</evidence>
<dbReference type="Proteomes" id="UP000008694">
    <property type="component" value="Unassembled WGS sequence"/>
</dbReference>
<protein>
    <submittedName>
        <fullName evidence="1">Predicted protein</fullName>
    </submittedName>
</protein>
<gene>
    <name evidence="1" type="ORF">ARALYDRAFT_887843</name>
</gene>
<evidence type="ECO:0000313" key="2">
    <source>
        <dbReference type="Proteomes" id="UP000008694"/>
    </source>
</evidence>
<dbReference type="EMBL" id="GL348713">
    <property type="protein sequence ID" value="EFH68599.1"/>
    <property type="molecule type" value="Genomic_DNA"/>
</dbReference>
<sequence length="68" mass="7405">MTTIAIATPTKAKNITEIKKQSLNMDVGDVNSEDVESLLFLATRVYALYAAVISIQRLLSTQLSTDST</sequence>
<name>D7KG31_ARALL</name>
<dbReference type="Gramene" id="scaffold_100637.1">
    <property type="protein sequence ID" value="scaffold_100637.1"/>
    <property type="gene ID" value="scaffold_100637.1"/>
</dbReference>
<reference evidence="2" key="1">
    <citation type="journal article" date="2011" name="Nat. Genet.">
        <title>The Arabidopsis lyrata genome sequence and the basis of rapid genome size change.</title>
        <authorList>
            <person name="Hu T.T."/>
            <person name="Pattyn P."/>
            <person name="Bakker E.G."/>
            <person name="Cao J."/>
            <person name="Cheng J.-F."/>
            <person name="Clark R.M."/>
            <person name="Fahlgren N."/>
            <person name="Fawcett J.A."/>
            <person name="Grimwood J."/>
            <person name="Gundlach H."/>
            <person name="Haberer G."/>
            <person name="Hollister J.D."/>
            <person name="Ossowski S."/>
            <person name="Ottilar R.P."/>
            <person name="Salamov A.A."/>
            <person name="Schneeberger K."/>
            <person name="Spannagl M."/>
            <person name="Wang X."/>
            <person name="Yang L."/>
            <person name="Nasrallah M.E."/>
            <person name="Bergelson J."/>
            <person name="Carrington J.C."/>
            <person name="Gaut B.S."/>
            <person name="Schmutz J."/>
            <person name="Mayer K.F.X."/>
            <person name="Van de Peer Y."/>
            <person name="Grigoriev I.V."/>
            <person name="Nordborg M."/>
            <person name="Weigel D."/>
            <person name="Guo Y.-L."/>
        </authorList>
    </citation>
    <scope>NUCLEOTIDE SEQUENCE [LARGE SCALE GENOMIC DNA]</scope>
    <source>
        <strain evidence="2">cv. MN47</strain>
    </source>
</reference>
<keyword evidence="2" id="KW-1185">Reference proteome</keyword>